<dbReference type="InterPro" id="IPR012479">
    <property type="entry name" value="SAP30BP"/>
</dbReference>
<dbReference type="OrthoDB" id="1714508at2759"/>
<dbReference type="EMBL" id="NBSH01000003">
    <property type="protein sequence ID" value="ORX38982.1"/>
    <property type="molecule type" value="Genomic_DNA"/>
</dbReference>
<dbReference type="InParanoid" id="A0A1Y1ULW4"/>
<gene>
    <name evidence="2" type="ORF">BD324DRAFT_618106</name>
</gene>
<dbReference type="AlphaFoldDB" id="A0A1Y1ULW4"/>
<dbReference type="STRING" id="4999.A0A1Y1ULW4"/>
<comment type="caution">
    <text evidence="2">The sequence shown here is derived from an EMBL/GenBank/DDBJ whole genome shotgun (WGS) entry which is preliminary data.</text>
</comment>
<feature type="compositionally biased region" description="Basic and acidic residues" evidence="1">
    <location>
        <begin position="234"/>
        <end position="303"/>
    </location>
</feature>
<proteinExistence type="predicted"/>
<dbReference type="RefSeq" id="XP_021872845.1">
    <property type="nucleotide sequence ID" value="XM_022014988.1"/>
</dbReference>
<feature type="region of interest" description="Disordered" evidence="1">
    <location>
        <begin position="218"/>
        <end position="303"/>
    </location>
</feature>
<dbReference type="Proteomes" id="UP000193218">
    <property type="component" value="Unassembled WGS sequence"/>
</dbReference>
<reference evidence="2 3" key="1">
    <citation type="submission" date="2017-03" db="EMBL/GenBank/DDBJ databases">
        <title>Widespread Adenine N6-methylation of Active Genes in Fungi.</title>
        <authorList>
            <consortium name="DOE Joint Genome Institute"/>
            <person name="Mondo S.J."/>
            <person name="Dannebaum R.O."/>
            <person name="Kuo R.C."/>
            <person name="Louie K.B."/>
            <person name="Bewick A.J."/>
            <person name="Labutti K."/>
            <person name="Haridas S."/>
            <person name="Kuo A."/>
            <person name="Salamov A."/>
            <person name="Ahrendt S.R."/>
            <person name="Lau R."/>
            <person name="Bowen B.P."/>
            <person name="Lipzen A."/>
            <person name="Sullivan W."/>
            <person name="Andreopoulos W.B."/>
            <person name="Clum A."/>
            <person name="Lindquist E."/>
            <person name="Daum C."/>
            <person name="Northen T.R."/>
            <person name="Ramamoorthy G."/>
            <person name="Schmitz R.J."/>
            <person name="Gryganskyi A."/>
            <person name="Culley D."/>
            <person name="Magnuson J."/>
            <person name="James T.Y."/>
            <person name="O'Malley M.A."/>
            <person name="Stajich J.E."/>
            <person name="Spatafora J.W."/>
            <person name="Visel A."/>
            <person name="Grigoriev I.V."/>
        </authorList>
    </citation>
    <scope>NUCLEOTIDE SEQUENCE [LARGE SCALE GENOMIC DNA]</scope>
    <source>
        <strain evidence="2 3">NRRL Y-17943</strain>
    </source>
</reference>
<dbReference type="GeneID" id="33556796"/>
<keyword evidence="3" id="KW-1185">Reference proteome</keyword>
<dbReference type="Pfam" id="PF07818">
    <property type="entry name" value="HCNGP"/>
    <property type="match status" value="1"/>
</dbReference>
<protein>
    <submittedName>
        <fullName evidence="2">HCNGP-like protein-domain-containing protein</fullName>
    </submittedName>
</protein>
<dbReference type="GO" id="GO:0006355">
    <property type="term" value="P:regulation of DNA-templated transcription"/>
    <property type="evidence" value="ECO:0007669"/>
    <property type="project" value="InterPro"/>
</dbReference>
<evidence type="ECO:0000256" key="1">
    <source>
        <dbReference type="SAM" id="MobiDB-lite"/>
    </source>
</evidence>
<dbReference type="PANTHER" id="PTHR13464:SF0">
    <property type="entry name" value="SAP30-BINDING PROTEIN"/>
    <property type="match status" value="1"/>
</dbReference>
<organism evidence="2 3">
    <name type="scientific">Kockovaella imperatae</name>
    <dbReference type="NCBI Taxonomy" id="4999"/>
    <lineage>
        <taxon>Eukaryota</taxon>
        <taxon>Fungi</taxon>
        <taxon>Dikarya</taxon>
        <taxon>Basidiomycota</taxon>
        <taxon>Agaricomycotina</taxon>
        <taxon>Tremellomycetes</taxon>
        <taxon>Tremellales</taxon>
        <taxon>Cuniculitremaceae</taxon>
        <taxon>Kockovaella</taxon>
    </lineage>
</organism>
<dbReference type="PANTHER" id="PTHR13464">
    <property type="entry name" value="TRANSCRIPTIONAL REGULATOR PROTEIN HCNGP"/>
    <property type="match status" value="1"/>
</dbReference>
<feature type="region of interest" description="Disordered" evidence="1">
    <location>
        <begin position="1"/>
        <end position="70"/>
    </location>
</feature>
<dbReference type="GO" id="GO:0005634">
    <property type="term" value="C:nucleus"/>
    <property type="evidence" value="ECO:0007669"/>
    <property type="project" value="TreeGrafter"/>
</dbReference>
<name>A0A1Y1ULW4_9TREE</name>
<evidence type="ECO:0000313" key="3">
    <source>
        <dbReference type="Proteomes" id="UP000193218"/>
    </source>
</evidence>
<evidence type="ECO:0000313" key="2">
    <source>
        <dbReference type="EMBL" id="ORX38982.1"/>
    </source>
</evidence>
<accession>A0A1Y1ULW4</accession>
<sequence>MQGLARYSDNSPSPPAAGPSRPRNDSSLGQSQRPRHSSPSSSHHEGVRNAKRRRSKSPENLTHTSQAHLAHSALAASDVAVYERNMEARLEAEAEMTEEEMFRRVTRPPDIDGLEDWGIPPEVDPGECSTQLRDKVAQFLDLKYSRGQHINTSLLSSTTFANPHIYAKLVEFVDLSERATAFPSGGWLTRQGLEYLRPKYGPKALGDEQKRKQEEVRKAQEVGKRNSISFAPGRHADDRDVRGVDRSKDNRDARRDSDRVRHGHRNDRDRRDSHRDRSGRYHKDGGWEERDMKRDKREWDRRR</sequence>